<feature type="transmembrane region" description="Helical" evidence="1">
    <location>
        <begin position="38"/>
        <end position="54"/>
    </location>
</feature>
<evidence type="ECO:0000313" key="3">
    <source>
        <dbReference type="Proteomes" id="UP000215590"/>
    </source>
</evidence>
<accession>A0A256FTT5</accession>
<name>A0A256FTT5_9HYPH</name>
<keyword evidence="1" id="KW-0472">Membrane</keyword>
<dbReference type="RefSeq" id="WP_094507424.1">
    <property type="nucleotide sequence ID" value="NZ_JBHEEK010000015.1"/>
</dbReference>
<feature type="transmembrane region" description="Helical" evidence="1">
    <location>
        <begin position="6"/>
        <end position="26"/>
    </location>
</feature>
<dbReference type="AlphaFoldDB" id="A0A256FTT5"/>
<keyword evidence="3" id="KW-1185">Reference proteome</keyword>
<comment type="caution">
    <text evidence="2">The sequence shown here is derived from an EMBL/GenBank/DDBJ whole genome shotgun (WGS) entry which is preliminary data.</text>
</comment>
<evidence type="ECO:0000313" key="2">
    <source>
        <dbReference type="EMBL" id="OYR18259.1"/>
    </source>
</evidence>
<reference evidence="2 3" key="1">
    <citation type="submission" date="2017-07" db="EMBL/GenBank/DDBJ databases">
        <title>Phylogenetic study on the rhizospheric bacterium Ochrobactrum sp. A44.</title>
        <authorList>
            <person name="Krzyzanowska D.M."/>
            <person name="Ossowicki A."/>
            <person name="Rajewska M."/>
            <person name="Maciag T."/>
            <person name="Kaczynski Z."/>
            <person name="Czerwicka M."/>
            <person name="Jafra S."/>
        </authorList>
    </citation>
    <scope>NUCLEOTIDE SEQUENCE [LARGE SCALE GENOMIC DNA]</scope>
    <source>
        <strain evidence="2 3">DSM 7216</strain>
    </source>
</reference>
<organism evidence="2 3">
    <name type="scientific">Brucella thiophenivorans</name>
    <dbReference type="NCBI Taxonomy" id="571255"/>
    <lineage>
        <taxon>Bacteria</taxon>
        <taxon>Pseudomonadati</taxon>
        <taxon>Pseudomonadota</taxon>
        <taxon>Alphaproteobacteria</taxon>
        <taxon>Hyphomicrobiales</taxon>
        <taxon>Brucellaceae</taxon>
        <taxon>Brucella/Ochrobactrum group</taxon>
        <taxon>Brucella</taxon>
    </lineage>
</organism>
<evidence type="ECO:0000256" key="1">
    <source>
        <dbReference type="SAM" id="Phobius"/>
    </source>
</evidence>
<dbReference type="EMBL" id="NNRJ01000027">
    <property type="protein sequence ID" value="OYR18259.1"/>
    <property type="molecule type" value="Genomic_DNA"/>
</dbReference>
<sequence>MIRVRPQTIIHVAIAAAATYYVLQLYEYINGPATQSELGSYGIFLIFSVLFLVAKNLPWFARTVIRTAIYAFIALNVKRFFFNRKG</sequence>
<protein>
    <submittedName>
        <fullName evidence="2">Putative membrane protein</fullName>
    </submittedName>
</protein>
<proteinExistence type="predicted"/>
<keyword evidence="1" id="KW-0812">Transmembrane</keyword>
<keyword evidence="1" id="KW-1133">Transmembrane helix</keyword>
<gene>
    <name evidence="2" type="ORF">CEV31_4271</name>
</gene>
<dbReference type="Proteomes" id="UP000215590">
    <property type="component" value="Unassembled WGS sequence"/>
</dbReference>